<evidence type="ECO:0000313" key="4">
    <source>
        <dbReference type="EMBL" id="GEO43240.1"/>
    </source>
</evidence>
<dbReference type="PANTHER" id="PTHR48267">
    <property type="entry name" value="CUPREDOXIN SUPERFAMILY PROTEIN"/>
    <property type="match status" value="1"/>
</dbReference>
<keyword evidence="5" id="KW-1185">Reference proteome</keyword>
<dbReference type="InterPro" id="IPR008972">
    <property type="entry name" value="Cupredoxin"/>
</dbReference>
<dbReference type="Proteomes" id="UP000321523">
    <property type="component" value="Unassembled WGS sequence"/>
</dbReference>
<dbReference type="InterPro" id="IPR045087">
    <property type="entry name" value="Cu-oxidase_fam"/>
</dbReference>
<dbReference type="Pfam" id="PF07731">
    <property type="entry name" value="Cu-oxidase_2"/>
    <property type="match status" value="1"/>
</dbReference>
<dbReference type="InterPro" id="IPR002355">
    <property type="entry name" value="Cu_oxidase_Cu_BS"/>
</dbReference>
<dbReference type="CDD" id="cd13889">
    <property type="entry name" value="CuRO_3_BOD"/>
    <property type="match status" value="1"/>
</dbReference>
<dbReference type="InterPro" id="IPR011706">
    <property type="entry name" value="Cu-oxidase_C"/>
</dbReference>
<evidence type="ECO:0000256" key="1">
    <source>
        <dbReference type="ARBA" id="ARBA00022723"/>
    </source>
</evidence>
<name>A0A512E444_9PROT</name>
<evidence type="ECO:0000313" key="5">
    <source>
        <dbReference type="Proteomes" id="UP000321523"/>
    </source>
</evidence>
<dbReference type="PANTHER" id="PTHR48267:SF1">
    <property type="entry name" value="BILIRUBIN OXIDASE"/>
    <property type="match status" value="1"/>
</dbReference>
<proteinExistence type="predicted"/>
<feature type="domain" description="Plastocyanin-like" evidence="2">
    <location>
        <begin position="321"/>
        <end position="394"/>
    </location>
</feature>
<dbReference type="EMBL" id="BJYZ01000068">
    <property type="protein sequence ID" value="GEO43240.1"/>
    <property type="molecule type" value="Genomic_DNA"/>
</dbReference>
<comment type="caution">
    <text evidence="4">The sequence shown here is derived from an EMBL/GenBank/DDBJ whole genome shotgun (WGS) entry which is preliminary data.</text>
</comment>
<sequence>MLLRNVGNEKQQERARLNRMEIIDAKLSRRDLIRYGLLAAGGMLVAKSGLSIRASGAATLVSPRTTPWAEPLPIPQPLQPNTSFDLSKLSAGLNGDSSEAPRASHQLWDYYKPRKFYEIEEKQRTWSFHKDLPTQPIWNFQGDSDDSAHYAEPTLHARYGEPIVVRNKNNLPANHKGYGIPDTSTHLHNAHNASESDGNPSDYYGSGYYKDFHYCNKLANDDPNEALGFLWFHDHRLDYTAQNVYRGLVGTYILYDELDCNDETNVNGFRLPSGEYDVPLVFGDKVFNSNGIAYYDLFALDGIIGDKQTVNGKIQPFFDVKKRRYRLRLLNTGPSRFLSFKFSNNMPFWQISNDGNLLPKPIKRTSINLTVAERVDIIVDFNSATGSDVFLMNVLEHIDGTGPTGKILNPGTPLLKFNLGPTAADGSINPDQIDKLRGLPVMDTVINKTRTWIFNRQNGAWSVNGQLFNRNIVNAKCKLGTAEIWNFENGGGGWSHPIHMHYEEFRILSRNGVAVKPGDVEYARKDVIWLHPGEKVKVYVKFRDFTGKYPLHCHNVVHEDHAMMARYDIVDGPAS</sequence>
<dbReference type="InterPro" id="IPR001117">
    <property type="entry name" value="Cu-oxidase_2nd"/>
</dbReference>
<evidence type="ECO:0000259" key="2">
    <source>
        <dbReference type="Pfam" id="PF00394"/>
    </source>
</evidence>
<dbReference type="GO" id="GO:0016491">
    <property type="term" value="F:oxidoreductase activity"/>
    <property type="evidence" value="ECO:0007669"/>
    <property type="project" value="InterPro"/>
</dbReference>
<dbReference type="Pfam" id="PF00394">
    <property type="entry name" value="Cu-oxidase"/>
    <property type="match status" value="1"/>
</dbReference>
<keyword evidence="4" id="KW-0167">Capsid protein</keyword>
<dbReference type="Gene3D" id="2.60.40.420">
    <property type="entry name" value="Cupredoxins - blue copper proteins"/>
    <property type="match status" value="3"/>
</dbReference>
<feature type="domain" description="Plastocyanin-like" evidence="3">
    <location>
        <begin position="455"/>
        <end position="569"/>
    </location>
</feature>
<dbReference type="AlphaFoldDB" id="A0A512E444"/>
<dbReference type="SUPFAM" id="SSF49503">
    <property type="entry name" value="Cupredoxins"/>
    <property type="match status" value="3"/>
</dbReference>
<dbReference type="OrthoDB" id="9757546at2"/>
<keyword evidence="4" id="KW-0946">Virion</keyword>
<dbReference type="PROSITE" id="PS00080">
    <property type="entry name" value="MULTICOPPER_OXIDASE2"/>
    <property type="match status" value="1"/>
</dbReference>
<reference evidence="4 5" key="1">
    <citation type="submission" date="2019-07" db="EMBL/GenBank/DDBJ databases">
        <title>Whole genome shotgun sequence of Skermanella aerolata NBRC 106429.</title>
        <authorList>
            <person name="Hosoyama A."/>
            <person name="Uohara A."/>
            <person name="Ohji S."/>
            <person name="Ichikawa N."/>
        </authorList>
    </citation>
    <scope>NUCLEOTIDE SEQUENCE [LARGE SCALE GENOMIC DNA]</scope>
    <source>
        <strain evidence="4 5">NBRC 106429</strain>
    </source>
</reference>
<gene>
    <name evidence="4" type="primary">cotA_2</name>
    <name evidence="4" type="ORF">SAE02_73880</name>
</gene>
<protein>
    <submittedName>
        <fullName evidence="4">Spore coat protein A</fullName>
    </submittedName>
</protein>
<dbReference type="GO" id="GO:0005507">
    <property type="term" value="F:copper ion binding"/>
    <property type="evidence" value="ECO:0007669"/>
    <property type="project" value="InterPro"/>
</dbReference>
<organism evidence="4 5">
    <name type="scientific">Skermanella aerolata</name>
    <dbReference type="NCBI Taxonomy" id="393310"/>
    <lineage>
        <taxon>Bacteria</taxon>
        <taxon>Pseudomonadati</taxon>
        <taxon>Pseudomonadota</taxon>
        <taxon>Alphaproteobacteria</taxon>
        <taxon>Rhodospirillales</taxon>
        <taxon>Azospirillaceae</taxon>
        <taxon>Skermanella</taxon>
    </lineage>
</organism>
<accession>A0A512E444</accession>
<keyword evidence="1" id="KW-0479">Metal-binding</keyword>
<evidence type="ECO:0000259" key="3">
    <source>
        <dbReference type="Pfam" id="PF07731"/>
    </source>
</evidence>